<dbReference type="PANTHER" id="PTHR31374">
    <property type="entry name" value="AUXIN-INDUCED PROTEIN-LIKE-RELATED"/>
    <property type="match status" value="1"/>
</dbReference>
<name>A0A8X8W0U9_SALSN</name>
<protein>
    <recommendedName>
        <fullName evidence="4">SAUR family protein</fullName>
    </recommendedName>
</protein>
<dbReference type="AlphaFoldDB" id="A0A8X8W0U9"/>
<sequence>MEGAKRKDIKRSVLKKLERYLWSGRSKAKAGRVAPMGCFTVYVGPEKQRFVIKTEYANHALFKMLLDDAELEYGYHSEGPLLLPCDVDLFCGIIAEIGGDEHVSGFVNGACSPFNPARRLGKATDMAKGCASYAALTPPRLIGAGHF</sequence>
<dbReference type="OrthoDB" id="660486at2759"/>
<organism evidence="2">
    <name type="scientific">Salvia splendens</name>
    <name type="common">Scarlet sage</name>
    <dbReference type="NCBI Taxonomy" id="180675"/>
    <lineage>
        <taxon>Eukaryota</taxon>
        <taxon>Viridiplantae</taxon>
        <taxon>Streptophyta</taxon>
        <taxon>Embryophyta</taxon>
        <taxon>Tracheophyta</taxon>
        <taxon>Spermatophyta</taxon>
        <taxon>Magnoliopsida</taxon>
        <taxon>eudicotyledons</taxon>
        <taxon>Gunneridae</taxon>
        <taxon>Pentapetalae</taxon>
        <taxon>asterids</taxon>
        <taxon>lamiids</taxon>
        <taxon>Lamiales</taxon>
        <taxon>Lamiaceae</taxon>
        <taxon>Nepetoideae</taxon>
        <taxon>Mentheae</taxon>
        <taxon>Salviinae</taxon>
        <taxon>Salvia</taxon>
        <taxon>Salvia subgen. Calosphace</taxon>
        <taxon>core Calosphace</taxon>
    </lineage>
</organism>
<evidence type="ECO:0000256" key="1">
    <source>
        <dbReference type="ARBA" id="ARBA00006974"/>
    </source>
</evidence>
<dbReference type="InterPro" id="IPR003676">
    <property type="entry name" value="SAUR_fam"/>
</dbReference>
<evidence type="ECO:0008006" key="4">
    <source>
        <dbReference type="Google" id="ProtNLM"/>
    </source>
</evidence>
<comment type="caution">
    <text evidence="2">The sequence shown here is derived from an EMBL/GenBank/DDBJ whole genome shotgun (WGS) entry which is preliminary data.</text>
</comment>
<dbReference type="Proteomes" id="UP000298416">
    <property type="component" value="Unassembled WGS sequence"/>
</dbReference>
<dbReference type="PANTHER" id="PTHR31374:SF118">
    <property type="entry name" value="OS01G0924966 PROTEIN"/>
    <property type="match status" value="1"/>
</dbReference>
<accession>A0A8X8W0U9</accession>
<dbReference type="EMBL" id="PNBA02000022">
    <property type="protein sequence ID" value="KAG6385958.1"/>
    <property type="molecule type" value="Genomic_DNA"/>
</dbReference>
<reference evidence="2" key="1">
    <citation type="submission" date="2018-01" db="EMBL/GenBank/DDBJ databases">
        <authorList>
            <person name="Mao J.F."/>
        </authorList>
    </citation>
    <scope>NUCLEOTIDE SEQUENCE</scope>
    <source>
        <strain evidence="2">Huo1</strain>
        <tissue evidence="2">Leaf</tissue>
    </source>
</reference>
<gene>
    <name evidence="2" type="ORF">SASPL_154841</name>
</gene>
<comment type="similarity">
    <text evidence="1">Belongs to the ARG7 family.</text>
</comment>
<dbReference type="GO" id="GO:0009733">
    <property type="term" value="P:response to auxin"/>
    <property type="evidence" value="ECO:0007669"/>
    <property type="project" value="InterPro"/>
</dbReference>
<proteinExistence type="inferred from homology"/>
<dbReference type="Pfam" id="PF02519">
    <property type="entry name" value="Auxin_inducible"/>
    <property type="match status" value="1"/>
</dbReference>
<reference evidence="2" key="2">
    <citation type="submission" date="2020-08" db="EMBL/GenBank/DDBJ databases">
        <title>Plant Genome Project.</title>
        <authorList>
            <person name="Zhang R.-G."/>
        </authorList>
    </citation>
    <scope>NUCLEOTIDE SEQUENCE</scope>
    <source>
        <strain evidence="2">Huo1</strain>
        <tissue evidence="2">Leaf</tissue>
    </source>
</reference>
<evidence type="ECO:0000313" key="3">
    <source>
        <dbReference type="Proteomes" id="UP000298416"/>
    </source>
</evidence>
<evidence type="ECO:0000313" key="2">
    <source>
        <dbReference type="EMBL" id="KAG6385958.1"/>
    </source>
</evidence>
<keyword evidence="3" id="KW-1185">Reference proteome</keyword>